<organism evidence="1 2">
    <name type="scientific">Steinernema carpocapsae</name>
    <name type="common">Entomopathogenic nematode</name>
    <dbReference type="NCBI Taxonomy" id="34508"/>
    <lineage>
        <taxon>Eukaryota</taxon>
        <taxon>Metazoa</taxon>
        <taxon>Ecdysozoa</taxon>
        <taxon>Nematoda</taxon>
        <taxon>Chromadorea</taxon>
        <taxon>Rhabditida</taxon>
        <taxon>Tylenchina</taxon>
        <taxon>Panagrolaimomorpha</taxon>
        <taxon>Strongyloidoidea</taxon>
        <taxon>Steinernematidae</taxon>
        <taxon>Steinernema</taxon>
    </lineage>
</organism>
<gene>
    <name evidence="1" type="ORF">L596_021918</name>
</gene>
<dbReference type="EMBL" id="AZBU02000007">
    <property type="protein sequence ID" value="TKR69813.1"/>
    <property type="molecule type" value="Genomic_DNA"/>
</dbReference>
<reference evidence="1 2" key="2">
    <citation type="journal article" date="2019" name="G3 (Bethesda)">
        <title>Hybrid Assembly of the Genome of the Entomopathogenic Nematode Steinernema carpocapsae Identifies the X-Chromosome.</title>
        <authorList>
            <person name="Serra L."/>
            <person name="Macchietto M."/>
            <person name="Macias-Munoz A."/>
            <person name="McGill C.J."/>
            <person name="Rodriguez I.M."/>
            <person name="Rodriguez B."/>
            <person name="Murad R."/>
            <person name="Mortazavi A."/>
        </authorList>
    </citation>
    <scope>NUCLEOTIDE SEQUENCE [LARGE SCALE GENOMIC DNA]</scope>
    <source>
        <strain evidence="1 2">ALL</strain>
    </source>
</reference>
<proteinExistence type="predicted"/>
<evidence type="ECO:0000313" key="2">
    <source>
        <dbReference type="Proteomes" id="UP000298663"/>
    </source>
</evidence>
<protein>
    <submittedName>
        <fullName evidence="1">Uncharacterized protein</fullName>
    </submittedName>
</protein>
<name>A0A4U5ML06_STECR</name>
<accession>A0A4U5ML06</accession>
<keyword evidence="2" id="KW-1185">Reference proteome</keyword>
<reference evidence="1 2" key="1">
    <citation type="journal article" date="2015" name="Genome Biol.">
        <title>Comparative genomics of Steinernema reveals deeply conserved gene regulatory networks.</title>
        <authorList>
            <person name="Dillman A.R."/>
            <person name="Macchietto M."/>
            <person name="Porter C.F."/>
            <person name="Rogers A."/>
            <person name="Williams B."/>
            <person name="Antoshechkin I."/>
            <person name="Lee M.M."/>
            <person name="Goodwin Z."/>
            <person name="Lu X."/>
            <person name="Lewis E.E."/>
            <person name="Goodrich-Blair H."/>
            <person name="Stock S.P."/>
            <person name="Adams B.J."/>
            <person name="Sternberg P.W."/>
            <person name="Mortazavi A."/>
        </authorList>
    </citation>
    <scope>NUCLEOTIDE SEQUENCE [LARGE SCALE GENOMIC DNA]</scope>
    <source>
        <strain evidence="1 2">ALL</strain>
    </source>
</reference>
<dbReference type="AlphaFoldDB" id="A0A4U5ML06"/>
<sequence length="68" mass="7845">MLATPPFSASLDSTINADDQNDEKVTLLREYFKLRLMTTATMKAKGTKFIMNKFDLRIAVLNYNKNRE</sequence>
<comment type="caution">
    <text evidence="1">The sequence shown here is derived from an EMBL/GenBank/DDBJ whole genome shotgun (WGS) entry which is preliminary data.</text>
</comment>
<dbReference type="Proteomes" id="UP000298663">
    <property type="component" value="Unassembled WGS sequence"/>
</dbReference>
<evidence type="ECO:0000313" key="1">
    <source>
        <dbReference type="EMBL" id="TKR69813.1"/>
    </source>
</evidence>